<evidence type="ECO:0000256" key="1">
    <source>
        <dbReference type="SAM" id="MobiDB-lite"/>
    </source>
</evidence>
<accession>A0A0E9WW48</accession>
<sequence length="61" mass="6880">MSPHLSRTHTDTLNTSQCTSIRAHVRARARTRSLRRHTSGPIKILEEGRGFVRIGGRTNLD</sequence>
<organism evidence="2">
    <name type="scientific">Anguilla anguilla</name>
    <name type="common">European freshwater eel</name>
    <name type="synonym">Muraena anguilla</name>
    <dbReference type="NCBI Taxonomy" id="7936"/>
    <lineage>
        <taxon>Eukaryota</taxon>
        <taxon>Metazoa</taxon>
        <taxon>Chordata</taxon>
        <taxon>Craniata</taxon>
        <taxon>Vertebrata</taxon>
        <taxon>Euteleostomi</taxon>
        <taxon>Actinopterygii</taxon>
        <taxon>Neopterygii</taxon>
        <taxon>Teleostei</taxon>
        <taxon>Anguilliformes</taxon>
        <taxon>Anguillidae</taxon>
        <taxon>Anguilla</taxon>
    </lineage>
</organism>
<evidence type="ECO:0000313" key="2">
    <source>
        <dbReference type="EMBL" id="JAH94599.1"/>
    </source>
</evidence>
<dbReference type="AlphaFoldDB" id="A0A0E9WW48"/>
<protein>
    <submittedName>
        <fullName evidence="2">Uncharacterized protein</fullName>
    </submittedName>
</protein>
<feature type="compositionally biased region" description="Basic residues" evidence="1">
    <location>
        <begin position="23"/>
        <end position="36"/>
    </location>
</feature>
<reference evidence="2" key="2">
    <citation type="journal article" date="2015" name="Fish Shellfish Immunol.">
        <title>Early steps in the European eel (Anguilla anguilla)-Vibrio vulnificus interaction in the gills: Role of the RtxA13 toxin.</title>
        <authorList>
            <person name="Callol A."/>
            <person name="Pajuelo D."/>
            <person name="Ebbesson L."/>
            <person name="Teles M."/>
            <person name="MacKenzie S."/>
            <person name="Amaro C."/>
        </authorList>
    </citation>
    <scope>NUCLEOTIDE SEQUENCE</scope>
</reference>
<name>A0A0E9WW48_ANGAN</name>
<dbReference type="EMBL" id="GBXM01013978">
    <property type="protein sequence ID" value="JAH94599.1"/>
    <property type="molecule type" value="Transcribed_RNA"/>
</dbReference>
<feature type="region of interest" description="Disordered" evidence="1">
    <location>
        <begin position="1"/>
        <end position="36"/>
    </location>
</feature>
<reference evidence="2" key="1">
    <citation type="submission" date="2014-11" db="EMBL/GenBank/DDBJ databases">
        <authorList>
            <person name="Amaro Gonzalez C."/>
        </authorList>
    </citation>
    <scope>NUCLEOTIDE SEQUENCE</scope>
</reference>
<proteinExistence type="predicted"/>
<feature type="compositionally biased region" description="Polar residues" evidence="1">
    <location>
        <begin position="11"/>
        <end position="20"/>
    </location>
</feature>